<dbReference type="Proteomes" id="UP000598174">
    <property type="component" value="Unassembled WGS sequence"/>
</dbReference>
<evidence type="ECO:0000313" key="3">
    <source>
        <dbReference type="Proteomes" id="UP000598174"/>
    </source>
</evidence>
<evidence type="ECO:0000313" key="2">
    <source>
        <dbReference type="EMBL" id="GIE09733.1"/>
    </source>
</evidence>
<comment type="caution">
    <text evidence="2">The sequence shown here is derived from an EMBL/GenBank/DDBJ whole genome shotgun (WGS) entry which is preliminary data.</text>
</comment>
<name>A0A919IYQ2_9ACTN</name>
<feature type="region of interest" description="Disordered" evidence="1">
    <location>
        <begin position="1"/>
        <end position="24"/>
    </location>
</feature>
<proteinExistence type="predicted"/>
<protein>
    <submittedName>
        <fullName evidence="2">Uncharacterized protein</fullName>
    </submittedName>
</protein>
<dbReference type="EMBL" id="BOMM01000012">
    <property type="protein sequence ID" value="GIE09733.1"/>
    <property type="molecule type" value="Genomic_DNA"/>
</dbReference>
<evidence type="ECO:0000256" key="1">
    <source>
        <dbReference type="SAM" id="MobiDB-lite"/>
    </source>
</evidence>
<gene>
    <name evidence="2" type="ORF">Afe05nite_15730</name>
</gene>
<accession>A0A919IYQ2</accession>
<reference evidence="2" key="1">
    <citation type="submission" date="2021-01" db="EMBL/GenBank/DDBJ databases">
        <title>Whole genome shotgun sequence of Actinoplanes ferrugineus NBRC 15555.</title>
        <authorList>
            <person name="Komaki H."/>
            <person name="Tamura T."/>
        </authorList>
    </citation>
    <scope>NUCLEOTIDE SEQUENCE</scope>
    <source>
        <strain evidence="2">NBRC 15555</strain>
    </source>
</reference>
<dbReference type="AlphaFoldDB" id="A0A919IYQ2"/>
<sequence length="119" mass="12443">MASHDVQTRTAALPNAASESSDGGLRVLVKVRHTPESCRDVLAQAEESLYDHLVVTPGGLCVGCSEPEPCRARYTALAVFSSYGILPRRRAGVAGVYVAGGTGSFDGFAAAQTRSNEAM</sequence>
<keyword evidence="3" id="KW-1185">Reference proteome</keyword>
<organism evidence="2 3">
    <name type="scientific">Paractinoplanes ferrugineus</name>
    <dbReference type="NCBI Taxonomy" id="113564"/>
    <lineage>
        <taxon>Bacteria</taxon>
        <taxon>Bacillati</taxon>
        <taxon>Actinomycetota</taxon>
        <taxon>Actinomycetes</taxon>
        <taxon>Micromonosporales</taxon>
        <taxon>Micromonosporaceae</taxon>
        <taxon>Paractinoplanes</taxon>
    </lineage>
</organism>